<organism evidence="1 2">
    <name type="scientific">Candidatus Methanomarinus sp</name>
    <dbReference type="NCBI Taxonomy" id="3386244"/>
    <lineage>
        <taxon>Archaea</taxon>
        <taxon>Methanobacteriati</taxon>
        <taxon>Methanobacteriota</taxon>
        <taxon>Stenosarchaea group</taxon>
        <taxon>Methanomicrobia</taxon>
        <taxon>Methanosarcinales</taxon>
        <taxon>ANME-2 cluster</taxon>
        <taxon>Candidatus Methanocomedenaceae</taxon>
        <taxon>Candidatus Methanomarinus</taxon>
    </lineage>
</organism>
<dbReference type="EMBL" id="QYBA01000008">
    <property type="protein sequence ID" value="TKY92493.1"/>
    <property type="molecule type" value="Genomic_DNA"/>
</dbReference>
<accession>A0AC61SCK7</accession>
<gene>
    <name evidence="1" type="ORF">C5S46_00305</name>
</gene>
<comment type="caution">
    <text evidence="1">The sequence shown here is derived from an EMBL/GenBank/DDBJ whole genome shotgun (WGS) entry which is preliminary data.</text>
</comment>
<evidence type="ECO:0000313" key="2">
    <source>
        <dbReference type="Proteomes" id="UP000315423"/>
    </source>
</evidence>
<proteinExistence type="predicted"/>
<name>A0AC61SCK7_9EURY</name>
<protein>
    <submittedName>
        <fullName evidence="1">Uncharacterized protein</fullName>
    </submittedName>
</protein>
<evidence type="ECO:0000313" key="1">
    <source>
        <dbReference type="EMBL" id="TKY92493.1"/>
    </source>
</evidence>
<reference evidence="1" key="1">
    <citation type="submission" date="2018-09" db="EMBL/GenBank/DDBJ databases">
        <title>A genomic encyclopedia of anaerobic methanotrophic archaea.</title>
        <authorList>
            <person name="Skennerton C.T."/>
            <person name="Chadwick G.L."/>
            <person name="Laso-Perez R."/>
            <person name="Leu A.O."/>
            <person name="Speth D.R."/>
            <person name="Yu H."/>
            <person name="Morgan-Lang C."/>
            <person name="Hatzenpichler R."/>
            <person name="Goudeau D."/>
            <person name="Malmstrom R."/>
            <person name="Woyke T."/>
            <person name="Hallam S."/>
            <person name="Tyson G.W."/>
            <person name="Wegener G."/>
            <person name="Boetius A."/>
            <person name="Orphan V.J."/>
        </authorList>
    </citation>
    <scope>NUCLEOTIDE SEQUENCE</scope>
    <source>
        <strain evidence="1">CONS3730D10UFb2</strain>
    </source>
</reference>
<dbReference type="Proteomes" id="UP000315423">
    <property type="component" value="Unassembled WGS sequence"/>
</dbReference>
<sequence length="64" mass="7656">MEIIKEYQRREFCKDWGCPTQNKIDEATDQSTIDTIKEDSCSNCMAHEFHKWLNGKDYRIVKIN</sequence>